<evidence type="ECO:0000313" key="3">
    <source>
        <dbReference type="Proteomes" id="UP000813462"/>
    </source>
</evidence>
<name>A0A978VR71_ZIZJJ</name>
<organism evidence="2 3">
    <name type="scientific">Ziziphus jujuba var. spinosa</name>
    <dbReference type="NCBI Taxonomy" id="714518"/>
    <lineage>
        <taxon>Eukaryota</taxon>
        <taxon>Viridiplantae</taxon>
        <taxon>Streptophyta</taxon>
        <taxon>Embryophyta</taxon>
        <taxon>Tracheophyta</taxon>
        <taxon>Spermatophyta</taxon>
        <taxon>Magnoliopsida</taxon>
        <taxon>eudicotyledons</taxon>
        <taxon>Gunneridae</taxon>
        <taxon>Pentapetalae</taxon>
        <taxon>rosids</taxon>
        <taxon>fabids</taxon>
        <taxon>Rosales</taxon>
        <taxon>Rhamnaceae</taxon>
        <taxon>Paliureae</taxon>
        <taxon>Ziziphus</taxon>
    </lineage>
</organism>
<sequence length="586" mass="66781">MKQSNPLDWAVTSPGERKKEMVLFQSLLHDDANILLSIGCLPYFEHCSVICNCSYQASTVERITKNLTLEISQLRRSLEESRSNTEDLQSLTEKQAQDIAGNMLHIKEFEDRERVLAKNVEELLMKIKQTEADVDRWREACELEVEAGKREIEERDKVVKKNLSLFDLGCHSQPRTALDISNRKLNEKEELAAAAMAAQSAAEKSLQLADRKAAGLRKLVEELSKQLEEAESRDQNRRKARHICGPWRAPKLSTATMNNRVKNQSRIPEQAVCESYLGVKQATEDTINSKWKEFEEAVLNQWKERENIVEAKCKAVSEELLAVIKLAKVVELKVNEYKESKKKERRELENNVGEEKSLSRLKKNGEQNRVAILQIAESSGTKVDASRANVGTNLDGSESEEEVVSLVEELLMKIKQTEAEVARWREACELELKLRNMRLKNVKKCQELEKTKTALDISNRKLNEKEELAAAAMAAQSAAEKSLQLADSTAIGLLKIVRRMLSKCKPWRALKLSTVKKNNKVKNERRMLPKYKKDVVKLSTTTMNNRVKNAKRMLSKCKPWQALKPSTATVKNRVKNVRKMLSKSKT</sequence>
<dbReference type="PANTHER" id="PTHR34937:SF2">
    <property type="entry name" value="OS08G0559800 PROTEIN"/>
    <property type="match status" value="1"/>
</dbReference>
<dbReference type="Proteomes" id="UP000813462">
    <property type="component" value="Unassembled WGS sequence"/>
</dbReference>
<evidence type="ECO:0000256" key="1">
    <source>
        <dbReference type="SAM" id="Coils"/>
    </source>
</evidence>
<feature type="coiled-coil region" evidence="1">
    <location>
        <begin position="327"/>
        <end position="358"/>
    </location>
</feature>
<feature type="coiled-coil region" evidence="1">
    <location>
        <begin position="407"/>
        <end position="468"/>
    </location>
</feature>
<keyword evidence="1" id="KW-0175">Coiled coil</keyword>
<evidence type="ECO:0000313" key="2">
    <source>
        <dbReference type="EMBL" id="KAH7538046.1"/>
    </source>
</evidence>
<proteinExistence type="predicted"/>
<dbReference type="InterPro" id="IPR040300">
    <property type="entry name" value="At3g49055-like"/>
</dbReference>
<protein>
    <submittedName>
        <fullName evidence="2">Uncharacterized protein</fullName>
    </submittedName>
</protein>
<feature type="coiled-coil region" evidence="1">
    <location>
        <begin position="64"/>
        <end position="140"/>
    </location>
</feature>
<comment type="caution">
    <text evidence="2">The sequence shown here is derived from an EMBL/GenBank/DDBJ whole genome shotgun (WGS) entry which is preliminary data.</text>
</comment>
<reference evidence="2" key="1">
    <citation type="journal article" date="2021" name="Front. Plant Sci.">
        <title>Chromosome-Scale Genome Assembly for Chinese Sour Jujube and Insights Into Its Genome Evolution and Domestication Signature.</title>
        <authorList>
            <person name="Shen L.-Y."/>
            <person name="Luo H."/>
            <person name="Wang X.-L."/>
            <person name="Wang X.-M."/>
            <person name="Qiu X.-J."/>
            <person name="Liu H."/>
            <person name="Zhou S.-S."/>
            <person name="Jia K.-H."/>
            <person name="Nie S."/>
            <person name="Bao Y.-T."/>
            <person name="Zhang R.-G."/>
            <person name="Yun Q.-Z."/>
            <person name="Chai Y.-H."/>
            <person name="Lu J.-Y."/>
            <person name="Li Y."/>
            <person name="Zhao S.-W."/>
            <person name="Mao J.-F."/>
            <person name="Jia S.-G."/>
            <person name="Mao Y.-M."/>
        </authorList>
    </citation>
    <scope>NUCLEOTIDE SEQUENCE</scope>
    <source>
        <strain evidence="2">AT0</strain>
        <tissue evidence="2">Leaf</tissue>
    </source>
</reference>
<gene>
    <name evidence="2" type="ORF">FEM48_Zijuj03G0157700</name>
</gene>
<dbReference type="PANTHER" id="PTHR34937">
    <property type="entry name" value="OS08G0559800 PROTEIN"/>
    <property type="match status" value="1"/>
</dbReference>
<accession>A0A978VR71</accession>
<dbReference type="EMBL" id="JAEACU010000003">
    <property type="protein sequence ID" value="KAH7538046.1"/>
    <property type="molecule type" value="Genomic_DNA"/>
</dbReference>
<feature type="coiled-coil region" evidence="1">
    <location>
        <begin position="206"/>
        <end position="240"/>
    </location>
</feature>
<dbReference type="AlphaFoldDB" id="A0A978VR71"/>